<gene>
    <name evidence="2" type="ORF">FACUT_13802</name>
</gene>
<evidence type="ECO:0000313" key="3">
    <source>
        <dbReference type="Proteomes" id="UP000536711"/>
    </source>
</evidence>
<dbReference type="OrthoDB" id="5103079at2759"/>
<dbReference type="EMBL" id="JAADJF010000643">
    <property type="protein sequence ID" value="KAF4414968.1"/>
    <property type="molecule type" value="Genomic_DNA"/>
</dbReference>
<evidence type="ECO:0000256" key="1">
    <source>
        <dbReference type="SAM" id="MobiDB-lite"/>
    </source>
</evidence>
<protein>
    <submittedName>
        <fullName evidence="2">Uncharacterized protein</fullName>
    </submittedName>
</protein>
<name>A0A8H4JAX9_9HYPO</name>
<evidence type="ECO:0000313" key="2">
    <source>
        <dbReference type="EMBL" id="KAF4414968.1"/>
    </source>
</evidence>
<feature type="compositionally biased region" description="Polar residues" evidence="1">
    <location>
        <begin position="318"/>
        <end position="330"/>
    </location>
</feature>
<feature type="region of interest" description="Disordered" evidence="1">
    <location>
        <begin position="313"/>
        <end position="343"/>
    </location>
</feature>
<dbReference type="AlphaFoldDB" id="A0A8H4JAX9"/>
<comment type="caution">
    <text evidence="2">The sequence shown here is derived from an EMBL/GenBank/DDBJ whole genome shotgun (WGS) entry which is preliminary data.</text>
</comment>
<accession>A0A8H4JAX9</accession>
<dbReference type="Proteomes" id="UP000536711">
    <property type="component" value="Unassembled WGS sequence"/>
</dbReference>
<sequence length="343" mass="37921">MDFNDIRSCHDVKGHGQRTALAILNGRPPSSKDIAANPGLACLIVSQNPILRVAWHPFGDEPEEIERATISMDSLIEELASQGFSPEDSLYSLCESSLMRRTFWAHRGIRVVRPPAQANVGSQDAAGSYLHAGLLEFHPAQRPGQTLQSFADEFFEATTARPPIVRILYHSDQKQPIDFNDLRSSHPPVSTGDASSSTAVREKKYVLLAIVRLNGTKTKNDYVGTYSINGHNIIVEYEPPTFMAHRWSVRDAPFKYMLIYGLHESWSNNRTDFASLPEIATYPVSQGDVSFLGGVHDDLMGLMLALKAPEAESAATAGDTQQSSAWNVKENSPGYGSDRRYKE</sequence>
<reference evidence="2 3" key="1">
    <citation type="submission" date="2020-01" db="EMBL/GenBank/DDBJ databases">
        <title>Identification and distribution of gene clusters putatively required for synthesis of sphingolipid metabolism inhibitors in phylogenetically diverse species of the filamentous fungus Fusarium.</title>
        <authorList>
            <person name="Kim H.-S."/>
            <person name="Busman M."/>
            <person name="Brown D.W."/>
            <person name="Divon H."/>
            <person name="Uhlig S."/>
            <person name="Proctor R.H."/>
        </authorList>
    </citation>
    <scope>NUCLEOTIDE SEQUENCE [LARGE SCALE GENOMIC DNA]</scope>
    <source>
        <strain evidence="2 3">NRRL 13308</strain>
    </source>
</reference>
<organism evidence="2 3">
    <name type="scientific">Fusarium acutatum</name>
    <dbReference type="NCBI Taxonomy" id="78861"/>
    <lineage>
        <taxon>Eukaryota</taxon>
        <taxon>Fungi</taxon>
        <taxon>Dikarya</taxon>
        <taxon>Ascomycota</taxon>
        <taxon>Pezizomycotina</taxon>
        <taxon>Sordariomycetes</taxon>
        <taxon>Hypocreomycetidae</taxon>
        <taxon>Hypocreales</taxon>
        <taxon>Nectriaceae</taxon>
        <taxon>Fusarium</taxon>
        <taxon>Fusarium fujikuroi species complex</taxon>
    </lineage>
</organism>
<keyword evidence="3" id="KW-1185">Reference proteome</keyword>
<proteinExistence type="predicted"/>